<evidence type="ECO:0000313" key="4">
    <source>
        <dbReference type="EMBL" id="MEK8129641.1"/>
    </source>
</evidence>
<dbReference type="Gene3D" id="3.40.50.720">
    <property type="entry name" value="NAD(P)-binding Rossmann-like Domain"/>
    <property type="match status" value="1"/>
</dbReference>
<evidence type="ECO:0000256" key="3">
    <source>
        <dbReference type="ARBA" id="ARBA00023002"/>
    </source>
</evidence>
<proteinExistence type="inferred from homology"/>
<evidence type="ECO:0000256" key="2">
    <source>
        <dbReference type="ARBA" id="ARBA00022857"/>
    </source>
</evidence>
<sequence>MTKSEQNEHSRTWEDKRILLLGGTSGVGFATAEAASRGGASVVVVSSRQDRVDAAISRLPRGTEGYAVDLSDEEQVRAFFKRIGEFDHLVFTAGESLSFDTIGEIELAAARQLFDLRYWGAYMAAKYGSGNIRQGGSITLTSGTAGIRPSAGSTVPASICGAVEVLTRALAVELAPIRVNVVCLGLIRTELWDNLPEEGRNALYENHGLRLPAGRVGEPEDAAEAFLYLMREQYSTGQRIVVDGGSILV</sequence>
<dbReference type="PANTHER" id="PTHR43477">
    <property type="entry name" value="DIHYDROANTICAPSIN 7-DEHYDROGENASE"/>
    <property type="match status" value="1"/>
</dbReference>
<dbReference type="EMBL" id="JBBPCC010000010">
    <property type="protein sequence ID" value="MEK8129641.1"/>
    <property type="molecule type" value="Genomic_DNA"/>
</dbReference>
<dbReference type="Proteomes" id="UP001469365">
    <property type="component" value="Unassembled WGS sequence"/>
</dbReference>
<comment type="similarity">
    <text evidence="1">Belongs to the short-chain dehydrogenases/reductases (SDR) family.</text>
</comment>
<dbReference type="PANTHER" id="PTHR43477:SF1">
    <property type="entry name" value="DIHYDROANTICAPSIN 7-DEHYDROGENASE"/>
    <property type="match status" value="1"/>
</dbReference>
<dbReference type="PRINTS" id="PR00081">
    <property type="entry name" value="GDHRDH"/>
</dbReference>
<dbReference type="InterPro" id="IPR051122">
    <property type="entry name" value="SDR_DHRS6-like"/>
</dbReference>
<comment type="caution">
    <text evidence="4">The sequence shown here is derived from an EMBL/GenBank/DDBJ whole genome shotgun (WGS) entry which is preliminary data.</text>
</comment>
<reference evidence="4 5" key="1">
    <citation type="submission" date="2024-04" db="EMBL/GenBank/DDBJ databases">
        <title>draft genome sequnece of Paenibacillus filicis.</title>
        <authorList>
            <person name="Kim D.-U."/>
        </authorList>
    </citation>
    <scope>NUCLEOTIDE SEQUENCE [LARGE SCALE GENOMIC DNA]</scope>
    <source>
        <strain evidence="4 5">KACC14197</strain>
    </source>
</reference>
<keyword evidence="2" id="KW-0521">NADP</keyword>
<keyword evidence="5" id="KW-1185">Reference proteome</keyword>
<accession>A0ABU9DLC1</accession>
<dbReference type="SUPFAM" id="SSF51735">
    <property type="entry name" value="NAD(P)-binding Rossmann-fold domains"/>
    <property type="match status" value="1"/>
</dbReference>
<dbReference type="Pfam" id="PF23441">
    <property type="entry name" value="SDR"/>
    <property type="match status" value="1"/>
</dbReference>
<dbReference type="InterPro" id="IPR036291">
    <property type="entry name" value="NAD(P)-bd_dom_sf"/>
</dbReference>
<organism evidence="4 5">
    <name type="scientific">Paenibacillus filicis</name>
    <dbReference type="NCBI Taxonomy" id="669464"/>
    <lineage>
        <taxon>Bacteria</taxon>
        <taxon>Bacillati</taxon>
        <taxon>Bacillota</taxon>
        <taxon>Bacilli</taxon>
        <taxon>Bacillales</taxon>
        <taxon>Paenibacillaceae</taxon>
        <taxon>Paenibacillus</taxon>
    </lineage>
</organism>
<dbReference type="RefSeq" id="WP_341416748.1">
    <property type="nucleotide sequence ID" value="NZ_JBBPCC010000010.1"/>
</dbReference>
<protein>
    <submittedName>
        <fullName evidence="4">SDR family oxidoreductase</fullName>
    </submittedName>
</protein>
<evidence type="ECO:0000313" key="5">
    <source>
        <dbReference type="Proteomes" id="UP001469365"/>
    </source>
</evidence>
<dbReference type="InterPro" id="IPR002347">
    <property type="entry name" value="SDR_fam"/>
</dbReference>
<evidence type="ECO:0000256" key="1">
    <source>
        <dbReference type="ARBA" id="ARBA00006484"/>
    </source>
</evidence>
<gene>
    <name evidence="4" type="ORF">WMW72_17175</name>
</gene>
<name>A0ABU9DLC1_9BACL</name>
<dbReference type="InterPro" id="IPR057571">
    <property type="entry name" value="SDR_PhqE-like"/>
</dbReference>
<keyword evidence="3" id="KW-0560">Oxidoreductase</keyword>